<dbReference type="Gene3D" id="3.40.50.620">
    <property type="entry name" value="HUPs"/>
    <property type="match status" value="1"/>
</dbReference>
<evidence type="ECO:0000313" key="1">
    <source>
        <dbReference type="EMBL" id="MFD1848410.1"/>
    </source>
</evidence>
<comment type="caution">
    <text evidence="1">The sequence shown here is derived from an EMBL/GenBank/DDBJ whole genome shotgun (WGS) entry which is preliminary data.</text>
</comment>
<name>A0ABW4QCH2_9MICC</name>
<dbReference type="Proteomes" id="UP001597307">
    <property type="component" value="Unassembled WGS sequence"/>
</dbReference>
<dbReference type="SUPFAM" id="SSF52402">
    <property type="entry name" value="Adenine nucleotide alpha hydrolases-like"/>
    <property type="match status" value="1"/>
</dbReference>
<sequence>MSETIVVLTEESLNDGDAKNLLTLVGEEQATLLVLIPDDRHKNVMSEFFHHLSLLEFADAFRELSQGQPSAQESRGSAEAALEASLRVAEAHGLTAHGVIATGNAVEAMVDAVTEHGARQAVVITRPHAVADTLHTDWANQAQDRLGVPVLHLYSGSGFIGGS</sequence>
<dbReference type="InterPro" id="IPR014729">
    <property type="entry name" value="Rossmann-like_a/b/a_fold"/>
</dbReference>
<organism evidence="1 2">
    <name type="scientific">Arthrobacter flavus</name>
    <dbReference type="NCBI Taxonomy" id="95172"/>
    <lineage>
        <taxon>Bacteria</taxon>
        <taxon>Bacillati</taxon>
        <taxon>Actinomycetota</taxon>
        <taxon>Actinomycetes</taxon>
        <taxon>Micrococcales</taxon>
        <taxon>Micrococcaceae</taxon>
        <taxon>Arthrobacter</taxon>
    </lineage>
</organism>
<proteinExistence type="predicted"/>
<reference evidence="2" key="1">
    <citation type="journal article" date="2019" name="Int. J. Syst. Evol. Microbiol.">
        <title>The Global Catalogue of Microorganisms (GCM) 10K type strain sequencing project: providing services to taxonomists for standard genome sequencing and annotation.</title>
        <authorList>
            <consortium name="The Broad Institute Genomics Platform"/>
            <consortium name="The Broad Institute Genome Sequencing Center for Infectious Disease"/>
            <person name="Wu L."/>
            <person name="Ma J."/>
        </authorList>
    </citation>
    <scope>NUCLEOTIDE SEQUENCE [LARGE SCALE GENOMIC DNA]</scope>
    <source>
        <strain evidence="2">JCM 11496</strain>
    </source>
</reference>
<accession>A0ABW4QCH2</accession>
<dbReference type="EMBL" id="JBHUGA010000067">
    <property type="protein sequence ID" value="MFD1848410.1"/>
    <property type="molecule type" value="Genomic_DNA"/>
</dbReference>
<protein>
    <recommendedName>
        <fullName evidence="3">Universal stress protein family protein</fullName>
    </recommendedName>
</protein>
<gene>
    <name evidence="1" type="ORF">ACFSFX_17650</name>
</gene>
<keyword evidence="2" id="KW-1185">Reference proteome</keyword>
<dbReference type="RefSeq" id="WP_343882110.1">
    <property type="nucleotide sequence ID" value="NZ_BAAAIJ010000059.1"/>
</dbReference>
<evidence type="ECO:0008006" key="3">
    <source>
        <dbReference type="Google" id="ProtNLM"/>
    </source>
</evidence>
<evidence type="ECO:0000313" key="2">
    <source>
        <dbReference type="Proteomes" id="UP001597307"/>
    </source>
</evidence>